<reference evidence="1" key="1">
    <citation type="submission" date="2021-01" db="EMBL/GenBank/DDBJ databases">
        <authorList>
            <person name="Corre E."/>
            <person name="Pelletier E."/>
            <person name="Niang G."/>
            <person name="Scheremetjew M."/>
            <person name="Finn R."/>
            <person name="Kale V."/>
            <person name="Holt S."/>
            <person name="Cochrane G."/>
            <person name="Meng A."/>
            <person name="Brown T."/>
            <person name="Cohen L."/>
        </authorList>
    </citation>
    <scope>NUCLEOTIDE SEQUENCE</scope>
    <source>
        <strain evidence="1">CCMP645</strain>
    </source>
</reference>
<dbReference type="AlphaFoldDB" id="A0A6S9ZCS6"/>
<name>A0A6S9ZCS6_CHRCT</name>
<evidence type="ECO:0000313" key="2">
    <source>
        <dbReference type="EMBL" id="CAE0772631.1"/>
    </source>
</evidence>
<dbReference type="EMBL" id="HBIZ01039584">
    <property type="protein sequence ID" value="CAE0772631.1"/>
    <property type="molecule type" value="Transcribed_RNA"/>
</dbReference>
<protein>
    <submittedName>
        <fullName evidence="1">Uncharacterized protein</fullName>
    </submittedName>
</protein>
<accession>A0A6S9ZCS6</accession>
<proteinExistence type="predicted"/>
<dbReference type="EMBL" id="HBIZ01039582">
    <property type="protein sequence ID" value="CAE0772629.1"/>
    <property type="molecule type" value="Transcribed_RNA"/>
</dbReference>
<gene>
    <name evidence="1" type="ORF">PCAR00345_LOCUS25241</name>
    <name evidence="2" type="ORF">PCAR00345_LOCUS25243</name>
</gene>
<evidence type="ECO:0000313" key="1">
    <source>
        <dbReference type="EMBL" id="CAE0772629.1"/>
    </source>
</evidence>
<organism evidence="1">
    <name type="scientific">Chrysotila carterae</name>
    <name type="common">Marine alga</name>
    <name type="synonym">Syracosphaera carterae</name>
    <dbReference type="NCBI Taxonomy" id="13221"/>
    <lineage>
        <taxon>Eukaryota</taxon>
        <taxon>Haptista</taxon>
        <taxon>Haptophyta</taxon>
        <taxon>Prymnesiophyceae</taxon>
        <taxon>Isochrysidales</taxon>
        <taxon>Isochrysidaceae</taxon>
        <taxon>Chrysotila</taxon>
    </lineage>
</organism>
<sequence length="147" mass="16528">MANIPNWPKRQPPVESGEVQFQTLYGYRRLDWFSRHENGFSTEIKTNKLVQALAGASFDCEYKQERAELSLSAQGDATGLGLARGRWGSMNDPTLGAACPVYRCVFIDFGGRRHNAAVSEANDRLSVMPQSRDSRPDRAVTWTCTRR</sequence>